<organism evidence="1 2">
    <name type="scientific">Aquimarina amphilecti</name>
    <dbReference type="NCBI Taxonomy" id="1038014"/>
    <lineage>
        <taxon>Bacteria</taxon>
        <taxon>Pseudomonadati</taxon>
        <taxon>Bacteroidota</taxon>
        <taxon>Flavobacteriia</taxon>
        <taxon>Flavobacteriales</taxon>
        <taxon>Flavobacteriaceae</taxon>
        <taxon>Aquimarina</taxon>
    </lineage>
</organism>
<evidence type="ECO:0000313" key="1">
    <source>
        <dbReference type="EMBL" id="SEL60248.1"/>
    </source>
</evidence>
<sequence length="323" mass="36283">MKKNSKRENILSKNLIKTMNIDIRKNIGILIVFVSLGMYAQQDPQFTQYMYNTMSVNSAYAGSRGNLSVTGIHRSQWVGIDGAPRTQTLTVDSPIGKKVGLGLSIVNDQIGPSDEFYVDLNFSYTIQASQTHKLSFGVKGGGRLFSLDWTRGQSQNPDVLFQQNINNRFLPTVGAGLYLHGEKSYLGISIPNFFTDQHYDDIQQSLASERLHFFLIGGLVFDINANTKFKPAFLLKHVVGAPLIVDLSANFMFYDKFRLGAAYRWDDSFSGLAGFQVSPGLLIGYAYDYTTTELQQFTTGSHEIMIRFELISAEKRLKSPRFF</sequence>
<gene>
    <name evidence="1" type="ORF">SAMN04487910_2762</name>
</gene>
<proteinExistence type="predicted"/>
<dbReference type="InterPro" id="IPR019861">
    <property type="entry name" value="PorP/SprF_Bacteroidetes"/>
</dbReference>
<dbReference type="Pfam" id="PF11751">
    <property type="entry name" value="PorP_SprF"/>
    <property type="match status" value="1"/>
</dbReference>
<protein>
    <submittedName>
        <fullName evidence="1">Type IX secretion system membrane protein, PorP/SprF family</fullName>
    </submittedName>
</protein>
<keyword evidence="2" id="KW-1185">Reference proteome</keyword>
<name>A0A1H7RJN4_AQUAM</name>
<dbReference type="NCBIfam" id="TIGR03519">
    <property type="entry name" value="T9SS_PorP_fam"/>
    <property type="match status" value="1"/>
</dbReference>
<dbReference type="AlphaFoldDB" id="A0A1H7RJN4"/>
<dbReference type="Proteomes" id="UP000198521">
    <property type="component" value="Unassembled WGS sequence"/>
</dbReference>
<dbReference type="EMBL" id="FOAB01000005">
    <property type="protein sequence ID" value="SEL60248.1"/>
    <property type="molecule type" value="Genomic_DNA"/>
</dbReference>
<accession>A0A1H7RJN4</accession>
<evidence type="ECO:0000313" key="2">
    <source>
        <dbReference type="Proteomes" id="UP000198521"/>
    </source>
</evidence>
<reference evidence="1 2" key="1">
    <citation type="submission" date="2016-10" db="EMBL/GenBank/DDBJ databases">
        <authorList>
            <person name="de Groot N.N."/>
        </authorList>
    </citation>
    <scope>NUCLEOTIDE SEQUENCE [LARGE SCALE GENOMIC DNA]</scope>
    <source>
        <strain evidence="1 2">DSM 25232</strain>
    </source>
</reference>
<dbReference type="STRING" id="1038014.SAMN04487910_2762"/>